<evidence type="ECO:0000313" key="1">
    <source>
        <dbReference type="EMBL" id="KGO71240.1"/>
    </source>
</evidence>
<comment type="caution">
    <text evidence="1">The sequence shown here is derived from an EMBL/GenBank/DDBJ whole genome shotgun (WGS) entry which is preliminary data.</text>
</comment>
<name>A0A0A2L3P8_PENIT</name>
<protein>
    <submittedName>
        <fullName evidence="1">Uncharacterized protein</fullName>
    </submittedName>
</protein>
<proteinExistence type="predicted"/>
<sequence>MADDILILRSISYTSPGRHPNRHDAYFLFGKDIQTRGLHGQLYLKSHGAINLFKRAGLR</sequence>
<dbReference type="HOGENOM" id="CLU_3014888_0_0_1"/>
<dbReference type="EMBL" id="JQGA01000949">
    <property type="protein sequence ID" value="KGO71240.1"/>
    <property type="molecule type" value="Genomic_DNA"/>
</dbReference>
<gene>
    <name evidence="1" type="ORF">PITC_063210</name>
</gene>
<evidence type="ECO:0000313" key="2">
    <source>
        <dbReference type="Proteomes" id="UP000030104"/>
    </source>
</evidence>
<dbReference type="PhylomeDB" id="A0A0A2L3P8"/>
<accession>A0A0A2L3P8</accession>
<organism evidence="1 2">
    <name type="scientific">Penicillium italicum</name>
    <name type="common">Blue mold</name>
    <dbReference type="NCBI Taxonomy" id="40296"/>
    <lineage>
        <taxon>Eukaryota</taxon>
        <taxon>Fungi</taxon>
        <taxon>Dikarya</taxon>
        <taxon>Ascomycota</taxon>
        <taxon>Pezizomycotina</taxon>
        <taxon>Eurotiomycetes</taxon>
        <taxon>Eurotiomycetidae</taxon>
        <taxon>Eurotiales</taxon>
        <taxon>Aspergillaceae</taxon>
        <taxon>Penicillium</taxon>
    </lineage>
</organism>
<reference evidence="1 2" key="1">
    <citation type="journal article" date="2015" name="Mol. Plant Microbe Interact.">
        <title>Genome, transcriptome, and functional analyses of Penicillium expansum provide new insights into secondary metabolism and pathogenicity.</title>
        <authorList>
            <person name="Ballester A.R."/>
            <person name="Marcet-Houben M."/>
            <person name="Levin E."/>
            <person name="Sela N."/>
            <person name="Selma-Lazaro C."/>
            <person name="Carmona L."/>
            <person name="Wisniewski M."/>
            <person name="Droby S."/>
            <person name="Gonzalez-Candelas L."/>
            <person name="Gabaldon T."/>
        </authorList>
    </citation>
    <scope>NUCLEOTIDE SEQUENCE [LARGE SCALE GENOMIC DNA]</scope>
    <source>
        <strain evidence="1 2">PHI-1</strain>
    </source>
</reference>
<dbReference type="OrthoDB" id="4343213at2759"/>
<dbReference type="Proteomes" id="UP000030104">
    <property type="component" value="Unassembled WGS sequence"/>
</dbReference>
<keyword evidence="2" id="KW-1185">Reference proteome</keyword>
<dbReference type="AlphaFoldDB" id="A0A0A2L3P8"/>